<accession>A0A645D8W3</accession>
<gene>
    <name evidence="1" type="ORF">SDC9_132782</name>
</gene>
<reference evidence="1" key="1">
    <citation type="submission" date="2019-08" db="EMBL/GenBank/DDBJ databases">
        <authorList>
            <person name="Kucharzyk K."/>
            <person name="Murdoch R.W."/>
            <person name="Higgins S."/>
            <person name="Loffler F."/>
        </authorList>
    </citation>
    <scope>NUCLEOTIDE SEQUENCE</scope>
</reference>
<name>A0A645D8W3_9ZZZZ</name>
<dbReference type="AlphaFoldDB" id="A0A645D8W3"/>
<proteinExistence type="predicted"/>
<organism evidence="1">
    <name type="scientific">bioreactor metagenome</name>
    <dbReference type="NCBI Taxonomy" id="1076179"/>
    <lineage>
        <taxon>unclassified sequences</taxon>
        <taxon>metagenomes</taxon>
        <taxon>ecological metagenomes</taxon>
    </lineage>
</organism>
<dbReference type="EMBL" id="VSSQ01033927">
    <property type="protein sequence ID" value="MPM85701.1"/>
    <property type="molecule type" value="Genomic_DNA"/>
</dbReference>
<evidence type="ECO:0000313" key="1">
    <source>
        <dbReference type="EMBL" id="MPM85701.1"/>
    </source>
</evidence>
<comment type="caution">
    <text evidence="1">The sequence shown here is derived from an EMBL/GenBank/DDBJ whole genome shotgun (WGS) entry which is preliminary data.</text>
</comment>
<sequence length="306" mass="33844">MAAGDLDLVLLEQVQAIGPILHHDPALLDVLGMVVGRADLVRVGVRELGIHPLLRVAKFVERSRNCRADAVPRELILVAHALERAVERVLADGVLQAPVAGNEADLGRLALVQQVPNDLLGLHRERHDVRRDVHQALALLLGEQRALLEPGHRDDPQALLQVELVGRGEAQLAGAHAGEHQQPNAQLRVQTPAVLAQRLQHDRQLGHTQERVVLDRRQRQRDDLQVLGRVVVHVRDRHRGVGEQLGEPGAELLGHRQRAALFHLADDVQQVRARDVVDGQVTQHREHVFLEDAGDLLQAGLPSFLQ</sequence>
<protein>
    <submittedName>
        <fullName evidence="1">Uncharacterized protein</fullName>
    </submittedName>
</protein>